<dbReference type="STRING" id="1121267.CCUN_1035"/>
<evidence type="ECO:0000256" key="1">
    <source>
        <dbReference type="SAM" id="SignalP"/>
    </source>
</evidence>
<dbReference type="eggNOG" id="COG0526">
    <property type="taxonomic scope" value="Bacteria"/>
</dbReference>
<sequence>MKKFLKLSIIMLIGFFTIACNDEEVKNDLMFEKFKLGEKITLHSVNGGSKTLIRTDKGFMIEGEENKILMFDFFGTFCAPCKEEALDLSKLWRDNAQYFVIIGLSHFEDVSDEAVKKFADDYGAYYFLSNDKQNDRIIAQILEDIDYHNMEQLPFKVVLKEGQYQNLSDYWGGKEKVNFYLGKVPTMVIQKDLERIYKG</sequence>
<feature type="signal peptide" evidence="1">
    <location>
        <begin position="1"/>
        <end position="21"/>
    </location>
</feature>
<dbReference type="EMBL" id="CP020867">
    <property type="protein sequence ID" value="ARJ56636.1"/>
    <property type="molecule type" value="Genomic_DNA"/>
</dbReference>
<dbReference type="SUPFAM" id="SSF52833">
    <property type="entry name" value="Thioredoxin-like"/>
    <property type="match status" value="1"/>
</dbReference>
<keyword evidence="1" id="KW-0732">Signal</keyword>
<dbReference type="Proteomes" id="UP000192902">
    <property type="component" value="Chromosome"/>
</dbReference>
<evidence type="ECO:0000313" key="2">
    <source>
        <dbReference type="EMBL" id="ARJ56636.1"/>
    </source>
</evidence>
<organism evidence="2 3">
    <name type="scientific">Campylobacter cuniculorum DSM 23162 = LMG 24588</name>
    <dbReference type="NCBI Taxonomy" id="1121267"/>
    <lineage>
        <taxon>Bacteria</taxon>
        <taxon>Pseudomonadati</taxon>
        <taxon>Campylobacterota</taxon>
        <taxon>Epsilonproteobacteria</taxon>
        <taxon>Campylobacterales</taxon>
        <taxon>Campylobacteraceae</taxon>
        <taxon>Campylobacter</taxon>
    </lineage>
</organism>
<dbReference type="Gene3D" id="3.40.30.10">
    <property type="entry name" value="Glutaredoxin"/>
    <property type="match status" value="1"/>
</dbReference>
<proteinExistence type="predicted"/>
<gene>
    <name evidence="2" type="primary">ccsX1</name>
    <name evidence="2" type="ORF">CCUN_1035</name>
</gene>
<dbReference type="InterPro" id="IPR036249">
    <property type="entry name" value="Thioredoxin-like_sf"/>
</dbReference>
<dbReference type="RefSeq" id="WP_027305446.1">
    <property type="nucleotide sequence ID" value="NZ_CP020867.1"/>
</dbReference>
<dbReference type="CDD" id="cd02966">
    <property type="entry name" value="TlpA_like_family"/>
    <property type="match status" value="1"/>
</dbReference>
<dbReference type="PROSITE" id="PS51257">
    <property type="entry name" value="PROKAR_LIPOPROTEIN"/>
    <property type="match status" value="1"/>
</dbReference>
<protein>
    <submittedName>
        <fullName evidence="2">Putative periplasmic thioredoxin</fullName>
    </submittedName>
</protein>
<evidence type="ECO:0000313" key="3">
    <source>
        <dbReference type="Proteomes" id="UP000192902"/>
    </source>
</evidence>
<reference evidence="2 3" key="1">
    <citation type="submission" date="2017-04" db="EMBL/GenBank/DDBJ databases">
        <title>Complete genome sequence of the Campylobacter cuniculorum type strain LMG24588.</title>
        <authorList>
            <person name="Miller W.G."/>
            <person name="Yee E."/>
            <person name="Revez J."/>
            <person name="Bono J.L."/>
            <person name="Rossi M."/>
        </authorList>
    </citation>
    <scope>NUCLEOTIDE SEQUENCE [LARGE SCALE GENOMIC DNA]</scope>
    <source>
        <strain evidence="2 3">LMG 24588</strain>
    </source>
</reference>
<dbReference type="OrthoDB" id="5338962at2"/>
<feature type="chain" id="PRO_5010889247" evidence="1">
    <location>
        <begin position="22"/>
        <end position="199"/>
    </location>
</feature>
<name>A0A1W6BX00_9BACT</name>
<dbReference type="KEGG" id="ccun:CCUN_1035"/>
<accession>A0A1W6BX00</accession>
<dbReference type="AlphaFoldDB" id="A0A1W6BX00"/>